<dbReference type="InterPro" id="IPR015943">
    <property type="entry name" value="WD40/YVTN_repeat-like_dom_sf"/>
</dbReference>
<dbReference type="Proteomes" id="UP000317909">
    <property type="component" value="Chromosome"/>
</dbReference>
<evidence type="ECO:0000256" key="1">
    <source>
        <dbReference type="ARBA" id="ARBA00022574"/>
    </source>
</evidence>
<dbReference type="PANTHER" id="PTHR19879:SF9">
    <property type="entry name" value="TRANSCRIPTION INITIATION FACTOR TFIID SUBUNIT 5"/>
    <property type="match status" value="1"/>
</dbReference>
<dbReference type="KEGG" id="llh:I41_37300"/>
<evidence type="ECO:0000313" key="4">
    <source>
        <dbReference type="EMBL" id="QDT74533.1"/>
    </source>
</evidence>
<organism evidence="4 5">
    <name type="scientific">Lacipirellula limnantheis</name>
    <dbReference type="NCBI Taxonomy" id="2528024"/>
    <lineage>
        <taxon>Bacteria</taxon>
        <taxon>Pseudomonadati</taxon>
        <taxon>Planctomycetota</taxon>
        <taxon>Planctomycetia</taxon>
        <taxon>Pirellulales</taxon>
        <taxon>Lacipirellulaceae</taxon>
        <taxon>Lacipirellula</taxon>
    </lineage>
</organism>
<evidence type="ECO:0000256" key="3">
    <source>
        <dbReference type="PROSITE-ProRule" id="PRU00221"/>
    </source>
</evidence>
<evidence type="ECO:0000313" key="5">
    <source>
        <dbReference type="Proteomes" id="UP000317909"/>
    </source>
</evidence>
<dbReference type="OrthoDB" id="9806985at2"/>
<reference evidence="4 5" key="1">
    <citation type="submission" date="2019-02" db="EMBL/GenBank/DDBJ databases">
        <title>Deep-cultivation of Planctomycetes and their phenomic and genomic characterization uncovers novel biology.</title>
        <authorList>
            <person name="Wiegand S."/>
            <person name="Jogler M."/>
            <person name="Boedeker C."/>
            <person name="Pinto D."/>
            <person name="Vollmers J."/>
            <person name="Rivas-Marin E."/>
            <person name="Kohn T."/>
            <person name="Peeters S.H."/>
            <person name="Heuer A."/>
            <person name="Rast P."/>
            <person name="Oberbeckmann S."/>
            <person name="Bunk B."/>
            <person name="Jeske O."/>
            <person name="Meyerdierks A."/>
            <person name="Storesund J.E."/>
            <person name="Kallscheuer N."/>
            <person name="Luecker S."/>
            <person name="Lage O.M."/>
            <person name="Pohl T."/>
            <person name="Merkel B.J."/>
            <person name="Hornburger P."/>
            <person name="Mueller R.-W."/>
            <person name="Bruemmer F."/>
            <person name="Labrenz M."/>
            <person name="Spormann A.M."/>
            <person name="Op den Camp H."/>
            <person name="Overmann J."/>
            <person name="Amann R."/>
            <person name="Jetten M.S.M."/>
            <person name="Mascher T."/>
            <person name="Medema M.H."/>
            <person name="Devos D.P."/>
            <person name="Kaster A.-K."/>
            <person name="Ovreas L."/>
            <person name="Rohde M."/>
            <person name="Galperin M.Y."/>
            <person name="Jogler C."/>
        </authorList>
    </citation>
    <scope>NUCLEOTIDE SEQUENCE [LARGE SCALE GENOMIC DNA]</scope>
    <source>
        <strain evidence="4 5">I41</strain>
    </source>
</reference>
<dbReference type="InterPro" id="IPR019775">
    <property type="entry name" value="WD40_repeat_CS"/>
</dbReference>
<dbReference type="RefSeq" id="WP_145434270.1">
    <property type="nucleotide sequence ID" value="NZ_CP036339.1"/>
</dbReference>
<dbReference type="AlphaFoldDB" id="A0A517U1P5"/>
<gene>
    <name evidence="4" type="ORF">I41_37300</name>
</gene>
<sequence length="840" mass="93251">MRTLIYGVVFLISARVLIAESDTRSASAPIPLLPATDPIQRLGDSEFRLPRRDGRERMFQFSPDGKLIAACNWDEVRLWTFPDGNLKHDFSDVIDSDCISFVQNGRELLVLDRREKAILRFDVNSGKLLRKNKLDEVRRENSTQYTFLENGRWLCSTDGRGSLKLFDANTGRLVLIKPSISGGRHPVASDGVLTLTNGSFVERIDLRTGDKLSRFGGYMKRIDPIFSADGKVAAAYSPEDKAVVFWKTDTNKLFGGKIPVLDREWQASQAALSADGEKLIFSTTQGEWLFDRKMAVFEVSSGKLLIEFAPPDAYFLDEPILSPDGKWVFPTGERSAFTPVSTETGKPFRETPDHVQEIQALAFTPDGSTLIVGSRDKKRAWDAKTGKPGQLFEASYHTPYVATVDNRTALVSGLRDGGLRLQDIGTGAVERTFDFGKAKYLSQFQISADRKSFVGVVGATFRRWDIATGNVTAEWTIPPQSKRDWGAERAAYGPSLALGGSRRYQLGRTRLPKKLPDGEIDWGGYDLLLEDWTTQCVTNRLNIPYYDHFSIADVVDDRTLAIITSDDWVQRASNRLPPGATYLLIWDVGTGWERLRVTLPRPDYWSGFSLAAITPDVRLAATSRNRKQIEIWNGFTGELLLRFETPLEMTNLTFTEDGSQLASGHIDGMVYIWDTRAAWKAAVPATELSEEDSQECWEQLAGENAAKALQRLFGDPAAAIKMLERDLTAASESPDIAALLKSENSDEAVREIGPVAIEPLRALLQASTSEESSEEINRLIRSAALPVRPTLRRRLLGISIAERVASTEAKALLKRMSEGAAGAPETQAAIEALNRLGESR</sequence>
<dbReference type="SMART" id="SM00320">
    <property type="entry name" value="WD40"/>
    <property type="match status" value="3"/>
</dbReference>
<accession>A0A517U1P5</accession>
<name>A0A517U1P5_9BACT</name>
<feature type="repeat" description="WD" evidence="3">
    <location>
        <begin position="649"/>
        <end position="676"/>
    </location>
</feature>
<evidence type="ECO:0000256" key="2">
    <source>
        <dbReference type="ARBA" id="ARBA00022737"/>
    </source>
</evidence>
<dbReference type="InterPro" id="IPR001680">
    <property type="entry name" value="WD40_rpt"/>
</dbReference>
<dbReference type="InterPro" id="IPR011047">
    <property type="entry name" value="Quinoprotein_ADH-like_sf"/>
</dbReference>
<keyword evidence="5" id="KW-1185">Reference proteome</keyword>
<keyword evidence="2" id="KW-0677">Repeat</keyword>
<proteinExistence type="predicted"/>
<protein>
    <submittedName>
        <fullName evidence="4">WD domain, G-beta repeat</fullName>
    </submittedName>
</protein>
<dbReference type="Pfam" id="PF00400">
    <property type="entry name" value="WD40"/>
    <property type="match status" value="2"/>
</dbReference>
<dbReference type="PROSITE" id="PS50082">
    <property type="entry name" value="WD_REPEATS_2"/>
    <property type="match status" value="1"/>
</dbReference>
<dbReference type="SUPFAM" id="SSF82171">
    <property type="entry name" value="DPP6 N-terminal domain-like"/>
    <property type="match status" value="1"/>
</dbReference>
<keyword evidence="1 3" id="KW-0853">WD repeat</keyword>
<dbReference type="SUPFAM" id="SSF50998">
    <property type="entry name" value="Quinoprotein alcohol dehydrogenase-like"/>
    <property type="match status" value="1"/>
</dbReference>
<dbReference type="PROSITE" id="PS00678">
    <property type="entry name" value="WD_REPEATS_1"/>
    <property type="match status" value="1"/>
</dbReference>
<dbReference type="PANTHER" id="PTHR19879">
    <property type="entry name" value="TRANSCRIPTION INITIATION FACTOR TFIID"/>
    <property type="match status" value="1"/>
</dbReference>
<dbReference type="Gene3D" id="2.130.10.10">
    <property type="entry name" value="YVTN repeat-like/Quinoprotein amine dehydrogenase"/>
    <property type="match status" value="3"/>
</dbReference>
<dbReference type="EMBL" id="CP036339">
    <property type="protein sequence ID" value="QDT74533.1"/>
    <property type="molecule type" value="Genomic_DNA"/>
</dbReference>